<comment type="caution">
    <text evidence="3">The sequence shown here is derived from an EMBL/GenBank/DDBJ whole genome shotgun (WGS) entry which is preliminary data.</text>
</comment>
<dbReference type="SUPFAM" id="SSF47413">
    <property type="entry name" value="lambda repressor-like DNA-binding domains"/>
    <property type="match status" value="1"/>
</dbReference>
<dbReference type="Proteomes" id="UP001172687">
    <property type="component" value="Unassembled WGS sequence"/>
</dbReference>
<reference evidence="3" key="1">
    <citation type="submission" date="2023-07" db="EMBL/GenBank/DDBJ databases">
        <title>Degradation of tert-butanol by M. austroafricanum TBA100.</title>
        <authorList>
            <person name="Helbich S."/>
            <person name="Vainshtein Y."/>
        </authorList>
    </citation>
    <scope>NUCLEOTIDE SEQUENCE</scope>
    <source>
        <strain evidence="3">TBA100</strain>
    </source>
</reference>
<dbReference type="EMBL" id="JAUHTC010000022">
    <property type="protein sequence ID" value="MDN4517231.1"/>
    <property type="molecule type" value="Genomic_DNA"/>
</dbReference>
<evidence type="ECO:0000313" key="3">
    <source>
        <dbReference type="EMBL" id="MDN4517231.1"/>
    </source>
</evidence>
<feature type="region of interest" description="Disordered" evidence="1">
    <location>
        <begin position="1"/>
        <end position="24"/>
    </location>
</feature>
<evidence type="ECO:0000259" key="2">
    <source>
        <dbReference type="Pfam" id="PF13744"/>
    </source>
</evidence>
<keyword evidence="4" id="KW-1185">Reference proteome</keyword>
<name>A0ABT8H8Z0_MYCAO</name>
<proteinExistence type="predicted"/>
<dbReference type="InterPro" id="IPR039554">
    <property type="entry name" value="HigA2-like_HTH"/>
</dbReference>
<dbReference type="Gene3D" id="1.10.260.40">
    <property type="entry name" value="lambda repressor-like DNA-binding domains"/>
    <property type="match status" value="1"/>
</dbReference>
<sequence>MHPDGANRCVDDTATANGRHRGSDQARETLVAAIIGSIGEQRLDAAHAAHRLHLTGRQVTDLLNRDTDGFTLDELTNLLPLLGLSIQVVPTPTR</sequence>
<dbReference type="InterPro" id="IPR010982">
    <property type="entry name" value="Lambda_DNA-bd_dom_sf"/>
</dbReference>
<gene>
    <name evidence="3" type="ORF">QYF68_05255</name>
</gene>
<evidence type="ECO:0000256" key="1">
    <source>
        <dbReference type="SAM" id="MobiDB-lite"/>
    </source>
</evidence>
<accession>A0ABT8H8Z0</accession>
<organism evidence="3 4">
    <name type="scientific">Mycolicibacterium austroafricanum</name>
    <name type="common">Mycobacterium austroafricanum</name>
    <dbReference type="NCBI Taxonomy" id="39687"/>
    <lineage>
        <taxon>Bacteria</taxon>
        <taxon>Bacillati</taxon>
        <taxon>Actinomycetota</taxon>
        <taxon>Actinomycetes</taxon>
        <taxon>Mycobacteriales</taxon>
        <taxon>Mycobacteriaceae</taxon>
        <taxon>Mycolicibacterium</taxon>
    </lineage>
</organism>
<protein>
    <submittedName>
        <fullName evidence="3">XRE family transcriptional regulator</fullName>
    </submittedName>
</protein>
<dbReference type="Pfam" id="PF13744">
    <property type="entry name" value="HTH_37"/>
    <property type="match status" value="1"/>
</dbReference>
<dbReference type="RefSeq" id="WP_301161329.1">
    <property type="nucleotide sequence ID" value="NZ_JAUHTC010000022.1"/>
</dbReference>
<feature type="domain" description="HigA2-like helix-turn-helix" evidence="2">
    <location>
        <begin position="25"/>
        <end position="88"/>
    </location>
</feature>
<evidence type="ECO:0000313" key="4">
    <source>
        <dbReference type="Proteomes" id="UP001172687"/>
    </source>
</evidence>
<feature type="compositionally biased region" description="Basic and acidic residues" evidence="1">
    <location>
        <begin position="1"/>
        <end position="11"/>
    </location>
</feature>